<sequence>FVQDDLIRKGEAIICYVPTDDMVVDILYQPLIWEQHWKLVQGMGLQMHLSGSDK</sequence>
<dbReference type="OrthoDB" id="3344688at2759"/>
<accession>A0A0D0C7H8</accession>
<feature type="non-terminal residue" evidence="1">
    <location>
        <position position="1"/>
    </location>
</feature>
<keyword evidence="2" id="KW-1185">Reference proteome</keyword>
<proteinExistence type="predicted"/>
<reference evidence="2" key="2">
    <citation type="submission" date="2015-01" db="EMBL/GenBank/DDBJ databases">
        <title>Evolutionary Origins and Diversification of the Mycorrhizal Mutualists.</title>
        <authorList>
            <consortium name="DOE Joint Genome Institute"/>
            <consortium name="Mycorrhizal Genomics Consortium"/>
            <person name="Kohler A."/>
            <person name="Kuo A."/>
            <person name="Nagy L.G."/>
            <person name="Floudas D."/>
            <person name="Copeland A."/>
            <person name="Barry K.W."/>
            <person name="Cichocki N."/>
            <person name="Veneault-Fourrey C."/>
            <person name="LaButti K."/>
            <person name="Lindquist E.A."/>
            <person name="Lipzen A."/>
            <person name="Lundell T."/>
            <person name="Morin E."/>
            <person name="Murat C."/>
            <person name="Riley R."/>
            <person name="Ohm R."/>
            <person name="Sun H."/>
            <person name="Tunlid A."/>
            <person name="Henrissat B."/>
            <person name="Grigoriev I.V."/>
            <person name="Hibbett D.S."/>
            <person name="Martin F."/>
        </authorList>
    </citation>
    <scope>NUCLEOTIDE SEQUENCE [LARGE SCALE GENOMIC DNA]</scope>
    <source>
        <strain evidence="2">Ve08.2h10</strain>
    </source>
</reference>
<dbReference type="Proteomes" id="UP000054538">
    <property type="component" value="Unassembled WGS sequence"/>
</dbReference>
<evidence type="ECO:0000313" key="2">
    <source>
        <dbReference type="Proteomes" id="UP000054538"/>
    </source>
</evidence>
<organism evidence="1 2">
    <name type="scientific">Paxillus rubicundulus Ve08.2h10</name>
    <dbReference type="NCBI Taxonomy" id="930991"/>
    <lineage>
        <taxon>Eukaryota</taxon>
        <taxon>Fungi</taxon>
        <taxon>Dikarya</taxon>
        <taxon>Basidiomycota</taxon>
        <taxon>Agaricomycotina</taxon>
        <taxon>Agaricomycetes</taxon>
        <taxon>Agaricomycetidae</taxon>
        <taxon>Boletales</taxon>
        <taxon>Paxilineae</taxon>
        <taxon>Paxillaceae</taxon>
        <taxon>Paxillus</taxon>
    </lineage>
</organism>
<reference evidence="1 2" key="1">
    <citation type="submission" date="2014-04" db="EMBL/GenBank/DDBJ databases">
        <authorList>
            <consortium name="DOE Joint Genome Institute"/>
            <person name="Kuo A."/>
            <person name="Kohler A."/>
            <person name="Jargeat P."/>
            <person name="Nagy L.G."/>
            <person name="Floudas D."/>
            <person name="Copeland A."/>
            <person name="Barry K.W."/>
            <person name="Cichocki N."/>
            <person name="Veneault-Fourrey C."/>
            <person name="LaButti K."/>
            <person name="Lindquist E.A."/>
            <person name="Lipzen A."/>
            <person name="Lundell T."/>
            <person name="Morin E."/>
            <person name="Murat C."/>
            <person name="Sun H."/>
            <person name="Tunlid A."/>
            <person name="Henrissat B."/>
            <person name="Grigoriev I.V."/>
            <person name="Hibbett D.S."/>
            <person name="Martin F."/>
            <person name="Nordberg H.P."/>
            <person name="Cantor M.N."/>
            <person name="Hua S.X."/>
        </authorList>
    </citation>
    <scope>NUCLEOTIDE SEQUENCE [LARGE SCALE GENOMIC DNA]</scope>
    <source>
        <strain evidence="1 2">Ve08.2h10</strain>
    </source>
</reference>
<dbReference type="HOGENOM" id="CLU_001650_16_0_1"/>
<evidence type="ECO:0000313" key="1">
    <source>
        <dbReference type="EMBL" id="KIK78917.1"/>
    </source>
</evidence>
<dbReference type="InParanoid" id="A0A0D0C7H8"/>
<feature type="non-terminal residue" evidence="1">
    <location>
        <position position="54"/>
    </location>
</feature>
<protein>
    <submittedName>
        <fullName evidence="1">Uncharacterized protein</fullName>
    </submittedName>
</protein>
<dbReference type="EMBL" id="KN826431">
    <property type="protein sequence ID" value="KIK78917.1"/>
    <property type="molecule type" value="Genomic_DNA"/>
</dbReference>
<dbReference type="AlphaFoldDB" id="A0A0D0C7H8"/>
<name>A0A0D0C7H8_9AGAM</name>
<gene>
    <name evidence="1" type="ORF">PAXRUDRAFT_126736</name>
</gene>